<keyword evidence="3" id="KW-1185">Reference proteome</keyword>
<dbReference type="PANTHER" id="PTHR37012:SF2">
    <property type="entry name" value="BZIP DOMAIN-CONTAINING PROTEIN-RELATED"/>
    <property type="match status" value="1"/>
</dbReference>
<dbReference type="GO" id="GO:0003700">
    <property type="term" value="F:DNA-binding transcription factor activity"/>
    <property type="evidence" value="ECO:0007669"/>
    <property type="project" value="InterPro"/>
</dbReference>
<accession>A0A9P9GFG7</accession>
<dbReference type="CDD" id="cd14688">
    <property type="entry name" value="bZIP_YAP"/>
    <property type="match status" value="1"/>
</dbReference>
<dbReference type="SUPFAM" id="SSF57959">
    <property type="entry name" value="Leucine zipper domain"/>
    <property type="match status" value="1"/>
</dbReference>
<reference evidence="2" key="1">
    <citation type="journal article" date="2021" name="Nat. Commun.">
        <title>Genetic determinants of endophytism in the Arabidopsis root mycobiome.</title>
        <authorList>
            <person name="Mesny F."/>
            <person name="Miyauchi S."/>
            <person name="Thiergart T."/>
            <person name="Pickel B."/>
            <person name="Atanasova L."/>
            <person name="Karlsson M."/>
            <person name="Huettel B."/>
            <person name="Barry K.W."/>
            <person name="Haridas S."/>
            <person name="Chen C."/>
            <person name="Bauer D."/>
            <person name="Andreopoulos W."/>
            <person name="Pangilinan J."/>
            <person name="LaButti K."/>
            <person name="Riley R."/>
            <person name="Lipzen A."/>
            <person name="Clum A."/>
            <person name="Drula E."/>
            <person name="Henrissat B."/>
            <person name="Kohler A."/>
            <person name="Grigoriev I.V."/>
            <person name="Martin F.M."/>
            <person name="Hacquard S."/>
        </authorList>
    </citation>
    <scope>NUCLEOTIDE SEQUENCE</scope>
    <source>
        <strain evidence="2">FSSC 5 MPI-SDFR-AT-0091</strain>
    </source>
</reference>
<dbReference type="AlphaFoldDB" id="A0A9P9GFG7"/>
<proteinExistence type="predicted"/>
<name>A0A9P9GFG7_FUSSL</name>
<comment type="caution">
    <text evidence="2">The sequence shown here is derived from an EMBL/GenBank/DDBJ whole genome shotgun (WGS) entry which is preliminary data.</text>
</comment>
<feature type="region of interest" description="Disordered" evidence="1">
    <location>
        <begin position="1"/>
        <end position="71"/>
    </location>
</feature>
<dbReference type="PANTHER" id="PTHR37012">
    <property type="entry name" value="B-ZIP TRANSCRIPTION FACTOR (EUROFUNG)-RELATED"/>
    <property type="match status" value="1"/>
</dbReference>
<organism evidence="2 3">
    <name type="scientific">Fusarium solani</name>
    <name type="common">Filamentous fungus</name>
    <dbReference type="NCBI Taxonomy" id="169388"/>
    <lineage>
        <taxon>Eukaryota</taxon>
        <taxon>Fungi</taxon>
        <taxon>Dikarya</taxon>
        <taxon>Ascomycota</taxon>
        <taxon>Pezizomycotina</taxon>
        <taxon>Sordariomycetes</taxon>
        <taxon>Hypocreomycetidae</taxon>
        <taxon>Hypocreales</taxon>
        <taxon>Nectriaceae</taxon>
        <taxon>Fusarium</taxon>
        <taxon>Fusarium solani species complex</taxon>
    </lineage>
</organism>
<evidence type="ECO:0000313" key="2">
    <source>
        <dbReference type="EMBL" id="KAH7237981.1"/>
    </source>
</evidence>
<evidence type="ECO:0000256" key="1">
    <source>
        <dbReference type="SAM" id="MobiDB-lite"/>
    </source>
</evidence>
<evidence type="ECO:0008006" key="4">
    <source>
        <dbReference type="Google" id="ProtNLM"/>
    </source>
</evidence>
<dbReference type="Gene3D" id="1.20.5.170">
    <property type="match status" value="1"/>
</dbReference>
<protein>
    <recommendedName>
        <fullName evidence="4">BZIP transcription factor</fullName>
    </recommendedName>
</protein>
<gene>
    <name evidence="2" type="ORF">B0J15DRAFT_529407</name>
</gene>
<dbReference type="Proteomes" id="UP000736672">
    <property type="component" value="Unassembled WGS sequence"/>
</dbReference>
<dbReference type="OrthoDB" id="3535998at2759"/>
<sequence length="269" mass="29374">MTIVSITTASSFSSSASPFNRPASSAPSHVANTTRSAGIKPATHKQKGPRSVSALSPSQLARKRANDREAQRAIRARTKEHIERLERELKELKSKQSHDQTVQELLCRNKALEEELMQLKENIRVSMALSPQSILVYDNNLSAGSDAISSPRGSLFPSDYKTFPDYNQHYVPLPHNCECWASTVPYPVPSDFSSPAPSADDYSARYPPTSEPISILQNNTGSSSISAVGYRGVIQMGFNVVDNHIVGLLDPYPGGSNQHMPSLITPLIV</sequence>
<evidence type="ECO:0000313" key="3">
    <source>
        <dbReference type="Proteomes" id="UP000736672"/>
    </source>
</evidence>
<dbReference type="InterPro" id="IPR046347">
    <property type="entry name" value="bZIP_sf"/>
</dbReference>
<feature type="compositionally biased region" description="Low complexity" evidence="1">
    <location>
        <begin position="9"/>
        <end position="28"/>
    </location>
</feature>
<dbReference type="EMBL" id="JAGTJS010000022">
    <property type="protein sequence ID" value="KAH7237981.1"/>
    <property type="molecule type" value="Genomic_DNA"/>
</dbReference>